<dbReference type="EMBL" id="CAUYUJ010014471">
    <property type="protein sequence ID" value="CAK0841630.1"/>
    <property type="molecule type" value="Genomic_DNA"/>
</dbReference>
<proteinExistence type="predicted"/>
<keyword evidence="3" id="KW-1185">Reference proteome</keyword>
<organism evidence="2 3">
    <name type="scientific">Prorocentrum cordatum</name>
    <dbReference type="NCBI Taxonomy" id="2364126"/>
    <lineage>
        <taxon>Eukaryota</taxon>
        <taxon>Sar</taxon>
        <taxon>Alveolata</taxon>
        <taxon>Dinophyceae</taxon>
        <taxon>Prorocentrales</taxon>
        <taxon>Prorocentraceae</taxon>
        <taxon>Prorocentrum</taxon>
    </lineage>
</organism>
<feature type="region of interest" description="Disordered" evidence="1">
    <location>
        <begin position="196"/>
        <end position="231"/>
    </location>
</feature>
<evidence type="ECO:0000313" key="2">
    <source>
        <dbReference type="EMBL" id="CAK0841630.1"/>
    </source>
</evidence>
<comment type="caution">
    <text evidence="2">The sequence shown here is derived from an EMBL/GenBank/DDBJ whole genome shotgun (WGS) entry which is preliminary data.</text>
</comment>
<protein>
    <submittedName>
        <fullName evidence="2">Uncharacterized protein</fullName>
    </submittedName>
</protein>
<sequence length="504" mass="54578">MGELAPARKAAGWRLDRILFGGPGSGPARDRARKFDEVLQAAQDSHEGFVKNLRGAGVVDFSIQALHGALSDVGNCFYWLALPNWLRRRQCASLSGTQWASLWNATDVAEARGAREIFRYRRATLPAAPRRAAPGIFDPFQDLEIVEPIVDPNEPSPHEANFRFKEMPDGLSQDPTWITSYAAPFAIRDGIRDPQSKATESAMMHTSQSSRRPRHAPTRAGGLDGHPSPAELGAQTFLEANAVSERSDSPQINDALTPTPGSHFYAIHLDRAERGHWEKLVLEASLTNQPDQPGGQDPIKHAAAHPPRAPHKGQKFVELSSGEEGAHRAGAPETGEPSEDGFALGFDVPFEDIQPAAFKTELHRCFQSLGVDEVALSRVSIDIYEDDGAIIAHTHGHPDSIRMLKAVKLSTIEVVKSGSQMVLSVYQTSARTPRRSSCWRHAAGAAGPPAVDHRQLSAAPAAAAARRQLRRQNQFGVLGFVQFTGPVAYLMGTGGMGVCKAFAG</sequence>
<feature type="compositionally biased region" description="Polar residues" evidence="1">
    <location>
        <begin position="196"/>
        <end position="210"/>
    </location>
</feature>
<evidence type="ECO:0000313" key="3">
    <source>
        <dbReference type="Proteomes" id="UP001189429"/>
    </source>
</evidence>
<reference evidence="2" key="1">
    <citation type="submission" date="2023-10" db="EMBL/GenBank/DDBJ databases">
        <authorList>
            <person name="Chen Y."/>
            <person name="Shah S."/>
            <person name="Dougan E. K."/>
            <person name="Thang M."/>
            <person name="Chan C."/>
        </authorList>
    </citation>
    <scope>NUCLEOTIDE SEQUENCE [LARGE SCALE GENOMIC DNA]</scope>
</reference>
<feature type="region of interest" description="Disordered" evidence="1">
    <location>
        <begin position="287"/>
        <end position="342"/>
    </location>
</feature>
<dbReference type="Proteomes" id="UP001189429">
    <property type="component" value="Unassembled WGS sequence"/>
</dbReference>
<name>A0ABN9T920_9DINO</name>
<accession>A0ABN9T920</accession>
<gene>
    <name evidence="2" type="ORF">PCOR1329_LOCUS36792</name>
</gene>
<evidence type="ECO:0000256" key="1">
    <source>
        <dbReference type="SAM" id="MobiDB-lite"/>
    </source>
</evidence>